<reference evidence="2" key="1">
    <citation type="journal article" date="2019" name="Sci. Rep.">
        <title>Draft genome of Tanacetum cinerariifolium, the natural source of mosquito coil.</title>
        <authorList>
            <person name="Yamashiro T."/>
            <person name="Shiraishi A."/>
            <person name="Satake H."/>
            <person name="Nakayama K."/>
        </authorList>
    </citation>
    <scope>NUCLEOTIDE SEQUENCE</scope>
</reference>
<accession>A0A699RU00</accession>
<feature type="region of interest" description="Disordered" evidence="1">
    <location>
        <begin position="88"/>
        <end position="131"/>
    </location>
</feature>
<sequence length="219" mass="25529">RQEAASKAALAKMYDEVQAQIYTDHELVVRLTQEEQEKYTVKERSKLLAKFFVRRKKQLAKERAEAIRSKPPIKTQLRNLMMTYLKHTGSEEDTKRIGSRMKRAAGSSLKHKSPKKQKVNDQESKDSDKEHRKCLKVVPDDDKAIDCETLDVKIPIFDCESQVLGTNEACDIHVYKFTRLDGSYRYFSTFSRMLEVLDRQDVLDLHKIIMERFSANDPE</sequence>
<protein>
    <submittedName>
        <fullName evidence="2">Uncharacterized protein</fullName>
    </submittedName>
</protein>
<feature type="compositionally biased region" description="Basic and acidic residues" evidence="1">
    <location>
        <begin position="118"/>
        <end position="131"/>
    </location>
</feature>
<gene>
    <name evidence="2" type="ORF">Tci_861795</name>
</gene>
<feature type="non-terminal residue" evidence="2">
    <location>
        <position position="1"/>
    </location>
</feature>
<feature type="non-terminal residue" evidence="2">
    <location>
        <position position="219"/>
    </location>
</feature>
<organism evidence="2">
    <name type="scientific">Tanacetum cinerariifolium</name>
    <name type="common">Dalmatian daisy</name>
    <name type="synonym">Chrysanthemum cinerariifolium</name>
    <dbReference type="NCBI Taxonomy" id="118510"/>
    <lineage>
        <taxon>Eukaryota</taxon>
        <taxon>Viridiplantae</taxon>
        <taxon>Streptophyta</taxon>
        <taxon>Embryophyta</taxon>
        <taxon>Tracheophyta</taxon>
        <taxon>Spermatophyta</taxon>
        <taxon>Magnoliopsida</taxon>
        <taxon>eudicotyledons</taxon>
        <taxon>Gunneridae</taxon>
        <taxon>Pentapetalae</taxon>
        <taxon>asterids</taxon>
        <taxon>campanulids</taxon>
        <taxon>Asterales</taxon>
        <taxon>Asteraceae</taxon>
        <taxon>Asteroideae</taxon>
        <taxon>Anthemideae</taxon>
        <taxon>Anthemidinae</taxon>
        <taxon>Tanacetum</taxon>
    </lineage>
</organism>
<dbReference type="AlphaFoldDB" id="A0A699RU00"/>
<comment type="caution">
    <text evidence="2">The sequence shown here is derived from an EMBL/GenBank/DDBJ whole genome shotgun (WGS) entry which is preliminary data.</text>
</comment>
<dbReference type="EMBL" id="BKCJ011122968">
    <property type="protein sequence ID" value="GFC89825.1"/>
    <property type="molecule type" value="Genomic_DNA"/>
</dbReference>
<evidence type="ECO:0000256" key="1">
    <source>
        <dbReference type="SAM" id="MobiDB-lite"/>
    </source>
</evidence>
<name>A0A699RU00_TANCI</name>
<evidence type="ECO:0000313" key="2">
    <source>
        <dbReference type="EMBL" id="GFC89825.1"/>
    </source>
</evidence>
<feature type="compositionally biased region" description="Basic residues" evidence="1">
    <location>
        <begin position="97"/>
        <end position="117"/>
    </location>
</feature>
<proteinExistence type="predicted"/>